<reference evidence="3 4" key="1">
    <citation type="journal article" date="2019" name="New Phytol.">
        <title>Comparative genomics reveals unique wood-decay strategies and fruiting body development in the Schizophyllaceae.</title>
        <authorList>
            <person name="Almasi E."/>
            <person name="Sahu N."/>
            <person name="Krizsan K."/>
            <person name="Balint B."/>
            <person name="Kovacs G.M."/>
            <person name="Kiss B."/>
            <person name="Cseklye J."/>
            <person name="Drula E."/>
            <person name="Henrissat B."/>
            <person name="Nagy I."/>
            <person name="Chovatia M."/>
            <person name="Adam C."/>
            <person name="LaButti K."/>
            <person name="Lipzen A."/>
            <person name="Riley R."/>
            <person name="Grigoriev I.V."/>
            <person name="Nagy L.G."/>
        </authorList>
    </citation>
    <scope>NUCLEOTIDE SEQUENCE [LARGE SCALE GENOMIC DNA]</scope>
    <source>
        <strain evidence="3 4">NL-1724</strain>
    </source>
</reference>
<feature type="transmembrane region" description="Helical" evidence="2">
    <location>
        <begin position="140"/>
        <end position="161"/>
    </location>
</feature>
<feature type="compositionally biased region" description="Gly residues" evidence="1">
    <location>
        <begin position="203"/>
        <end position="212"/>
    </location>
</feature>
<accession>A0A550CBH1</accession>
<organism evidence="3 4">
    <name type="scientific">Schizophyllum amplum</name>
    <dbReference type="NCBI Taxonomy" id="97359"/>
    <lineage>
        <taxon>Eukaryota</taxon>
        <taxon>Fungi</taxon>
        <taxon>Dikarya</taxon>
        <taxon>Basidiomycota</taxon>
        <taxon>Agaricomycotina</taxon>
        <taxon>Agaricomycetes</taxon>
        <taxon>Agaricomycetidae</taxon>
        <taxon>Agaricales</taxon>
        <taxon>Schizophyllaceae</taxon>
        <taxon>Schizophyllum</taxon>
    </lineage>
</organism>
<keyword evidence="2" id="KW-0472">Membrane</keyword>
<dbReference type="OrthoDB" id="2834397at2759"/>
<keyword evidence="4" id="KW-1185">Reference proteome</keyword>
<gene>
    <name evidence="3" type="ORF">BD626DRAFT_631317</name>
</gene>
<evidence type="ECO:0000313" key="3">
    <source>
        <dbReference type="EMBL" id="TRM62139.1"/>
    </source>
</evidence>
<evidence type="ECO:0000256" key="2">
    <source>
        <dbReference type="SAM" id="Phobius"/>
    </source>
</evidence>
<evidence type="ECO:0000256" key="1">
    <source>
        <dbReference type="SAM" id="MobiDB-lite"/>
    </source>
</evidence>
<feature type="region of interest" description="Disordered" evidence="1">
    <location>
        <begin position="185"/>
        <end position="231"/>
    </location>
</feature>
<keyword evidence="2" id="KW-0812">Transmembrane</keyword>
<name>A0A550CBH1_9AGAR</name>
<protein>
    <submittedName>
        <fullName evidence="3">Uncharacterized protein</fullName>
    </submittedName>
</protein>
<evidence type="ECO:0000313" key="4">
    <source>
        <dbReference type="Proteomes" id="UP000320762"/>
    </source>
</evidence>
<keyword evidence="2" id="KW-1133">Transmembrane helix</keyword>
<dbReference type="Proteomes" id="UP000320762">
    <property type="component" value="Unassembled WGS sequence"/>
</dbReference>
<sequence>MVSAPMDPRPSPMSLKSVPVLAPPQRVTPRIAKDQDGRRGPASDLFCSASFVSVSLGSGALHHQLAKRWTCNSFSEDQNSLADVHKDSQALTRHSPPPSADRITGHFYTTGETENMAPYPIATPSPDAIEPEEILCGSEAPYGCALLLILFMLIFYALALWDRYLKLKTQENDKLHLKASMIQTYGSTTSPSHSRPRTPSPGGKAGQEGNGTPGSKAASPVPSPIITVTPA</sequence>
<feature type="region of interest" description="Disordered" evidence="1">
    <location>
        <begin position="1"/>
        <end position="39"/>
    </location>
</feature>
<dbReference type="AlphaFoldDB" id="A0A550CBH1"/>
<dbReference type="EMBL" id="VDMD01000014">
    <property type="protein sequence ID" value="TRM62139.1"/>
    <property type="molecule type" value="Genomic_DNA"/>
</dbReference>
<proteinExistence type="predicted"/>
<comment type="caution">
    <text evidence="3">The sequence shown here is derived from an EMBL/GenBank/DDBJ whole genome shotgun (WGS) entry which is preliminary data.</text>
</comment>